<keyword evidence="3 10" id="KW-0808">Transferase</keyword>
<dbReference type="PROSITE" id="PS51918">
    <property type="entry name" value="RADICAL_SAM"/>
    <property type="match status" value="1"/>
</dbReference>
<feature type="domain" description="MTTase N-terminal" evidence="8">
    <location>
        <begin position="4"/>
        <end position="103"/>
    </location>
</feature>
<evidence type="ECO:0000313" key="10">
    <source>
        <dbReference type="EMBL" id="QNT77910.1"/>
    </source>
</evidence>
<dbReference type="InterPro" id="IPR038135">
    <property type="entry name" value="Methylthiotransferase_N_sf"/>
</dbReference>
<organism evidence="10 11">
    <name type="scientific">Entomobacter blattae</name>
    <dbReference type="NCBI Taxonomy" id="2762277"/>
    <lineage>
        <taxon>Bacteria</taxon>
        <taxon>Pseudomonadati</taxon>
        <taxon>Pseudomonadota</taxon>
        <taxon>Alphaproteobacteria</taxon>
        <taxon>Acetobacterales</taxon>
        <taxon>Acetobacteraceae</taxon>
        <taxon>Entomobacter</taxon>
    </lineage>
</organism>
<dbReference type="Proteomes" id="UP000516349">
    <property type="component" value="Chromosome"/>
</dbReference>
<evidence type="ECO:0000313" key="11">
    <source>
        <dbReference type="Proteomes" id="UP000516349"/>
    </source>
</evidence>
<dbReference type="EMBL" id="CP060244">
    <property type="protein sequence ID" value="QNT77910.1"/>
    <property type="molecule type" value="Genomic_DNA"/>
</dbReference>
<dbReference type="PANTHER" id="PTHR11918">
    <property type="entry name" value="RADICAL SAM PROTEINS"/>
    <property type="match status" value="1"/>
</dbReference>
<name>A0A7H1NQ50_9PROT</name>
<dbReference type="CDD" id="cd01335">
    <property type="entry name" value="Radical_SAM"/>
    <property type="match status" value="1"/>
</dbReference>
<keyword evidence="5" id="KW-0479">Metal-binding</keyword>
<keyword evidence="6" id="KW-0408">Iron</keyword>
<evidence type="ECO:0000256" key="3">
    <source>
        <dbReference type="ARBA" id="ARBA00022679"/>
    </source>
</evidence>
<comment type="cofactor">
    <cofactor evidence="1">
        <name>[4Fe-4S] cluster</name>
        <dbReference type="ChEBI" id="CHEBI:49883"/>
    </cofactor>
</comment>
<evidence type="ECO:0000256" key="6">
    <source>
        <dbReference type="ARBA" id="ARBA00023004"/>
    </source>
</evidence>
<dbReference type="PROSITE" id="PS51449">
    <property type="entry name" value="MTTASE_N"/>
    <property type="match status" value="1"/>
</dbReference>
<dbReference type="GO" id="GO:0046872">
    <property type="term" value="F:metal ion binding"/>
    <property type="evidence" value="ECO:0007669"/>
    <property type="project" value="UniProtKB-KW"/>
</dbReference>
<evidence type="ECO:0000256" key="7">
    <source>
        <dbReference type="ARBA" id="ARBA00023014"/>
    </source>
</evidence>
<dbReference type="InterPro" id="IPR020612">
    <property type="entry name" value="Methylthiotransferase_CS"/>
</dbReference>
<dbReference type="GO" id="GO:0051539">
    <property type="term" value="F:4 iron, 4 sulfur cluster binding"/>
    <property type="evidence" value="ECO:0007669"/>
    <property type="project" value="UniProtKB-KW"/>
</dbReference>
<protein>
    <submittedName>
        <fullName evidence="10">Threonylcarbamoyladenosine tRNA methylthiotransferase MtaB</fullName>
        <ecNumber evidence="10">2.8.4.5</ecNumber>
    </submittedName>
</protein>
<dbReference type="KEGG" id="ebla:JGUZn3_06680"/>
<proteinExistence type="predicted"/>
<dbReference type="PANTHER" id="PTHR11918:SF45">
    <property type="entry name" value="THREONYLCARBAMOYLADENOSINE TRNA METHYLTHIOTRANSFERASE"/>
    <property type="match status" value="1"/>
</dbReference>
<dbReference type="SMART" id="SM00729">
    <property type="entry name" value="Elp3"/>
    <property type="match status" value="1"/>
</dbReference>
<dbReference type="GO" id="GO:0035598">
    <property type="term" value="F:tRNA (N(6)-L-threonylcarbamoyladenosine(37)-C(2))-methylthiotransferase activity"/>
    <property type="evidence" value="ECO:0007669"/>
    <property type="project" value="UniProtKB-EC"/>
</dbReference>
<dbReference type="PROSITE" id="PS01278">
    <property type="entry name" value="MTTASE_RADICAL"/>
    <property type="match status" value="1"/>
</dbReference>
<dbReference type="SUPFAM" id="SSF102114">
    <property type="entry name" value="Radical SAM enzymes"/>
    <property type="match status" value="1"/>
</dbReference>
<keyword evidence="11" id="KW-1185">Reference proteome</keyword>
<dbReference type="AlphaFoldDB" id="A0A7H1NQ50"/>
<dbReference type="RefSeq" id="WP_203414305.1">
    <property type="nucleotide sequence ID" value="NZ_CP060244.1"/>
</dbReference>
<dbReference type="InterPro" id="IPR005839">
    <property type="entry name" value="Methylthiotransferase"/>
</dbReference>
<dbReference type="SFLD" id="SFLDS00029">
    <property type="entry name" value="Radical_SAM"/>
    <property type="match status" value="1"/>
</dbReference>
<evidence type="ECO:0000256" key="4">
    <source>
        <dbReference type="ARBA" id="ARBA00022691"/>
    </source>
</evidence>
<dbReference type="Pfam" id="PF00919">
    <property type="entry name" value="UPF0004"/>
    <property type="match status" value="1"/>
</dbReference>
<evidence type="ECO:0000256" key="5">
    <source>
        <dbReference type="ARBA" id="ARBA00022723"/>
    </source>
</evidence>
<keyword evidence="2" id="KW-0004">4Fe-4S</keyword>
<reference evidence="10 11" key="1">
    <citation type="submission" date="2020-08" db="EMBL/GenBank/DDBJ databases">
        <title>Complete genome sequence of Entomobacter blattae G55GP.</title>
        <authorList>
            <person name="Poehlein A."/>
            <person name="Guzman J."/>
            <person name="Daniel R."/>
            <person name="Vilcinskas A."/>
        </authorList>
    </citation>
    <scope>NUCLEOTIDE SEQUENCE [LARGE SCALE GENOMIC DNA]</scope>
    <source>
        <strain evidence="10 11">G55GP</strain>
    </source>
</reference>
<dbReference type="EC" id="2.8.4.5" evidence="10"/>
<dbReference type="Gene3D" id="3.80.30.20">
    <property type="entry name" value="tm_1862 like domain"/>
    <property type="match status" value="1"/>
</dbReference>
<dbReference type="NCBIfam" id="TIGR00089">
    <property type="entry name" value="MiaB/RimO family radical SAM methylthiotransferase"/>
    <property type="match status" value="1"/>
</dbReference>
<dbReference type="InterPro" id="IPR013848">
    <property type="entry name" value="Methylthiotransferase_N"/>
</dbReference>
<dbReference type="InterPro" id="IPR007197">
    <property type="entry name" value="rSAM"/>
</dbReference>
<evidence type="ECO:0000259" key="9">
    <source>
        <dbReference type="PROSITE" id="PS51918"/>
    </source>
</evidence>
<accession>A0A7H1NQ50</accession>
<dbReference type="Gene3D" id="3.40.50.12160">
    <property type="entry name" value="Methylthiotransferase, N-terminal domain"/>
    <property type="match status" value="1"/>
</dbReference>
<evidence type="ECO:0000259" key="8">
    <source>
        <dbReference type="PROSITE" id="PS51449"/>
    </source>
</evidence>
<dbReference type="InterPro" id="IPR023404">
    <property type="entry name" value="rSAM_horseshoe"/>
</dbReference>
<dbReference type="InterPro" id="IPR006638">
    <property type="entry name" value="Elp3/MiaA/NifB-like_rSAM"/>
</dbReference>
<dbReference type="Pfam" id="PF04055">
    <property type="entry name" value="Radical_SAM"/>
    <property type="match status" value="1"/>
</dbReference>
<evidence type="ECO:0000256" key="1">
    <source>
        <dbReference type="ARBA" id="ARBA00001966"/>
    </source>
</evidence>
<dbReference type="InterPro" id="IPR058240">
    <property type="entry name" value="rSAM_sf"/>
</dbReference>
<gene>
    <name evidence="10" type="primary">mtaB</name>
    <name evidence="10" type="ORF">JGUZn3_06680</name>
</gene>
<evidence type="ECO:0000256" key="2">
    <source>
        <dbReference type="ARBA" id="ARBA00022485"/>
    </source>
</evidence>
<keyword evidence="4" id="KW-0949">S-adenosyl-L-methionine</keyword>
<dbReference type="SFLD" id="SFLDG01082">
    <property type="entry name" value="B12-binding_domain_containing"/>
    <property type="match status" value="1"/>
</dbReference>
<dbReference type="NCBIfam" id="TIGR01579">
    <property type="entry name" value="MiaB-like-C"/>
    <property type="match status" value="1"/>
</dbReference>
<sequence>MKKPSPRILTFGCRLNTYESEVMRQHAEGQDVIVVNTCAVTSEAERQASQAIRKAHRENPSAPIIVTGCAAQLNPTHWANLPGVTRVLGNEEKLQRQFWAPFGSSEGEKQVTAEVYVSDIMAARKTAAHLVTDFSERSRAFVQVQQGCNHRCTFCIIPYGRGQSRSVPVGGIYKQVESLMRSGYQEIVLTGVDIASWGEDLPGKPSLGQLCKRILALAPNLSRLRLSSVDPVGMDEDMWHLFKEEPRFMPYLHLSLQAGCDMILKRMRRRHLTQDVRQVVERARSIQPTIGLGADLIAGFPTETEAMFEQTLQFVEEMAFPFLHVFPYSEREGTPAARMPQLPKKLRKARAAQLRQIGEKTRQHYYETLVGKQINILLETPNSGHSEEFAHVRLQQGFPEKIGQVVTAWATGADQQAVYAATADDRIVEHRI</sequence>
<keyword evidence="7" id="KW-0411">Iron-sulfur</keyword>
<feature type="domain" description="Radical SAM core" evidence="9">
    <location>
        <begin position="134"/>
        <end position="364"/>
    </location>
</feature>
<dbReference type="InterPro" id="IPR006467">
    <property type="entry name" value="MiaB-like_bact"/>
</dbReference>